<dbReference type="Gene3D" id="1.10.533.10">
    <property type="entry name" value="Death Domain, Fas"/>
    <property type="match status" value="1"/>
</dbReference>
<accession>A0ABD0YP52</accession>
<dbReference type="InterPro" id="IPR011600">
    <property type="entry name" value="Pept_C14_caspase"/>
</dbReference>
<dbReference type="GO" id="GO:0006915">
    <property type="term" value="P:apoptotic process"/>
    <property type="evidence" value="ECO:0007669"/>
    <property type="project" value="UniProtKB-KW"/>
</dbReference>
<organism evidence="10 11">
    <name type="scientific">Ranatra chinensis</name>
    <dbReference type="NCBI Taxonomy" id="642074"/>
    <lineage>
        <taxon>Eukaryota</taxon>
        <taxon>Metazoa</taxon>
        <taxon>Ecdysozoa</taxon>
        <taxon>Arthropoda</taxon>
        <taxon>Hexapoda</taxon>
        <taxon>Insecta</taxon>
        <taxon>Pterygota</taxon>
        <taxon>Neoptera</taxon>
        <taxon>Paraneoptera</taxon>
        <taxon>Hemiptera</taxon>
        <taxon>Heteroptera</taxon>
        <taxon>Panheteroptera</taxon>
        <taxon>Nepomorpha</taxon>
        <taxon>Nepidae</taxon>
        <taxon>Ranatrinae</taxon>
        <taxon>Ranatra</taxon>
    </lineage>
</organism>
<feature type="domain" description="Caspase family p10" evidence="8">
    <location>
        <begin position="251"/>
        <end position="310"/>
    </location>
</feature>
<dbReference type="SUPFAM" id="SSF47986">
    <property type="entry name" value="DEATH domain"/>
    <property type="match status" value="1"/>
</dbReference>
<evidence type="ECO:0000259" key="9">
    <source>
        <dbReference type="PROSITE" id="PS50208"/>
    </source>
</evidence>
<proteinExistence type="inferred from homology"/>
<keyword evidence="3" id="KW-0053">Apoptosis</keyword>
<evidence type="ECO:0000256" key="4">
    <source>
        <dbReference type="ARBA" id="ARBA00022801"/>
    </source>
</evidence>
<dbReference type="Pfam" id="PF00656">
    <property type="entry name" value="Peptidase_C14"/>
    <property type="match status" value="1"/>
</dbReference>
<comment type="caution">
    <text evidence="10">The sequence shown here is derived from an EMBL/GenBank/DDBJ whole genome shotgun (WGS) entry which is preliminary data.</text>
</comment>
<keyword evidence="5" id="KW-0788">Thiol protease</keyword>
<dbReference type="PRINTS" id="PR00376">
    <property type="entry name" value="IL1BCENZYME"/>
</dbReference>
<dbReference type="GO" id="GO:0008234">
    <property type="term" value="F:cysteine-type peptidase activity"/>
    <property type="evidence" value="ECO:0007669"/>
    <property type="project" value="UniProtKB-KW"/>
</dbReference>
<dbReference type="PANTHER" id="PTHR47901">
    <property type="entry name" value="CASPASE RECRUITMENT DOMAIN-CONTAINING PROTEIN 18"/>
    <property type="match status" value="1"/>
</dbReference>
<evidence type="ECO:0000256" key="5">
    <source>
        <dbReference type="ARBA" id="ARBA00022807"/>
    </source>
</evidence>
<dbReference type="InterPro" id="IPR001309">
    <property type="entry name" value="Pept_C14_p20"/>
</dbReference>
<dbReference type="Gene3D" id="3.40.50.1460">
    <property type="match status" value="1"/>
</dbReference>
<dbReference type="EMBL" id="JBFDAA010000004">
    <property type="protein sequence ID" value="KAL1137741.1"/>
    <property type="molecule type" value="Genomic_DNA"/>
</dbReference>
<evidence type="ECO:0000256" key="7">
    <source>
        <dbReference type="RuleBase" id="RU003971"/>
    </source>
</evidence>
<evidence type="ECO:0000259" key="8">
    <source>
        <dbReference type="PROSITE" id="PS50207"/>
    </source>
</evidence>
<dbReference type="InterPro" id="IPR002398">
    <property type="entry name" value="Pept_C14"/>
</dbReference>
<dbReference type="InterPro" id="IPR029030">
    <property type="entry name" value="Caspase-like_dom_sf"/>
</dbReference>
<keyword evidence="6" id="KW-0865">Zymogen</keyword>
<protein>
    <submittedName>
        <fullName evidence="10">Uncharacterized protein</fullName>
    </submittedName>
</protein>
<evidence type="ECO:0000256" key="6">
    <source>
        <dbReference type="ARBA" id="ARBA00023145"/>
    </source>
</evidence>
<evidence type="ECO:0000256" key="3">
    <source>
        <dbReference type="ARBA" id="ARBA00022703"/>
    </source>
</evidence>
<evidence type="ECO:0000313" key="11">
    <source>
        <dbReference type="Proteomes" id="UP001558652"/>
    </source>
</evidence>
<comment type="similarity">
    <text evidence="1 7">Belongs to the peptidase C14A family.</text>
</comment>
<dbReference type="SUPFAM" id="SSF52129">
    <property type="entry name" value="Caspase-like"/>
    <property type="match status" value="1"/>
</dbReference>
<dbReference type="InterPro" id="IPR002138">
    <property type="entry name" value="Pept_C14_p10"/>
</dbReference>
<dbReference type="InterPro" id="IPR015917">
    <property type="entry name" value="Pept_C14A"/>
</dbReference>
<dbReference type="Proteomes" id="UP001558652">
    <property type="component" value="Unassembled WGS sequence"/>
</dbReference>
<dbReference type="PANTHER" id="PTHR47901:SF8">
    <property type="entry name" value="CASPASE-3"/>
    <property type="match status" value="1"/>
</dbReference>
<dbReference type="SMART" id="SM00115">
    <property type="entry name" value="CASc"/>
    <property type="match status" value="1"/>
</dbReference>
<reference evidence="10 11" key="1">
    <citation type="submission" date="2024-07" db="EMBL/GenBank/DDBJ databases">
        <title>Chromosome-level genome assembly of the water stick insect Ranatra chinensis (Heteroptera: Nepidae).</title>
        <authorList>
            <person name="Liu X."/>
        </authorList>
    </citation>
    <scope>NUCLEOTIDE SEQUENCE [LARGE SCALE GENOMIC DNA]</scope>
    <source>
        <strain evidence="10">Cailab_2021Rc</strain>
        <tissue evidence="10">Muscle</tissue>
    </source>
</reference>
<dbReference type="PROSITE" id="PS50208">
    <property type="entry name" value="CASPASE_P20"/>
    <property type="match status" value="1"/>
</dbReference>
<dbReference type="AlphaFoldDB" id="A0ABD0YP52"/>
<keyword evidence="11" id="KW-1185">Reference proteome</keyword>
<evidence type="ECO:0000256" key="1">
    <source>
        <dbReference type="ARBA" id="ARBA00010134"/>
    </source>
</evidence>
<feature type="domain" description="Caspase family p20" evidence="9">
    <location>
        <begin position="117"/>
        <end position="240"/>
    </location>
</feature>
<sequence length="314" mass="36643">MASKRRNMFYQNKKQETTEIERDENRDREIILQNLEYMIDGTEDLNLVLQKLVNKRMLDEKIRAEIEDNDADERKKKLYLLLAKCGPSAVINLQECFKEMGWNVLQDVLGKRMSSSPMGVALVINIDIETCEEEKRGMEMDVNNIINLWKALGYKVVIRKDLTKRQFEYEVKAFSCMTELNEVDSMAIILMTHGPKPDDADGIFACDKGIIRYEWIVKQFEVPNCSQLMGKPKLFFLYSCCFLSSDSANYGSCMMEGICEVFKHHAHEEHIETMMKFVNKFLQFQGEEISNDNILTFENRGFNKDLYFYPGLQD</sequence>
<keyword evidence="2" id="KW-0645">Protease</keyword>
<gene>
    <name evidence="10" type="ORF">AAG570_009437</name>
</gene>
<evidence type="ECO:0000313" key="10">
    <source>
        <dbReference type="EMBL" id="KAL1137741.1"/>
    </source>
</evidence>
<name>A0ABD0YP52_9HEMI</name>
<evidence type="ECO:0000256" key="2">
    <source>
        <dbReference type="ARBA" id="ARBA00022670"/>
    </source>
</evidence>
<dbReference type="InterPro" id="IPR011029">
    <property type="entry name" value="DEATH-like_dom_sf"/>
</dbReference>
<dbReference type="GO" id="GO:0006508">
    <property type="term" value="P:proteolysis"/>
    <property type="evidence" value="ECO:0007669"/>
    <property type="project" value="UniProtKB-KW"/>
</dbReference>
<dbReference type="PROSITE" id="PS50207">
    <property type="entry name" value="CASPASE_P10"/>
    <property type="match status" value="1"/>
</dbReference>
<keyword evidence="4" id="KW-0378">Hydrolase</keyword>